<sequence>MKHFIGIIFAALMATSASAATMSSDESFADKGDFGGTPQKASVFGSDIVSVTGAQNKQNDVDFLTFSGFADGTLSLDFVFTHEDGKSGKLDFVLQREEFKNKYSWPDSYHNPGFYTESISGLDDDSAHKVSYVLDGYTGPLYVALRFYDSDAFYGKNKRDVGIMYTASSISGFPGGPSLAPAPVPLPTALPLALAGLGALAALRARRKVA</sequence>
<comment type="caution">
    <text evidence="2">The sequence shown here is derived from an EMBL/GenBank/DDBJ whole genome shotgun (WGS) entry which is preliminary data.</text>
</comment>
<dbReference type="RefSeq" id="WP_133341658.1">
    <property type="nucleotide sequence ID" value="NZ_SMZO01000006.1"/>
</dbReference>
<reference evidence="2 3" key="1">
    <citation type="submission" date="2019-03" db="EMBL/GenBank/DDBJ databases">
        <title>Rhodobacteraceae bacterium SM1902, a new member of the family Rhodobacteraceae isolated from Yantai.</title>
        <authorList>
            <person name="Sun Y."/>
        </authorList>
    </citation>
    <scope>NUCLEOTIDE SEQUENCE [LARGE SCALE GENOMIC DNA]</scope>
    <source>
        <strain evidence="2 3">SM1902</strain>
    </source>
</reference>
<evidence type="ECO:0000313" key="3">
    <source>
        <dbReference type="Proteomes" id="UP000294562"/>
    </source>
</evidence>
<dbReference type="AlphaFoldDB" id="A0A4R6B3E6"/>
<gene>
    <name evidence="2" type="ORF">E2L05_04335</name>
</gene>
<keyword evidence="1" id="KW-0732">Signal</keyword>
<proteinExistence type="predicted"/>
<evidence type="ECO:0008006" key="4">
    <source>
        <dbReference type="Google" id="ProtNLM"/>
    </source>
</evidence>
<keyword evidence="3" id="KW-1185">Reference proteome</keyword>
<name>A0A4R6B3E6_9RHOB</name>
<dbReference type="OrthoDB" id="7862618at2"/>
<accession>A0A4R6B3E6</accession>
<dbReference type="Proteomes" id="UP000294562">
    <property type="component" value="Unassembled WGS sequence"/>
</dbReference>
<organism evidence="2 3">
    <name type="scientific">Meridianimarinicoccus aquatilis</name>
    <dbReference type="NCBI Taxonomy" id="2552766"/>
    <lineage>
        <taxon>Bacteria</taxon>
        <taxon>Pseudomonadati</taxon>
        <taxon>Pseudomonadota</taxon>
        <taxon>Alphaproteobacteria</taxon>
        <taxon>Rhodobacterales</taxon>
        <taxon>Paracoccaceae</taxon>
        <taxon>Meridianimarinicoccus</taxon>
    </lineage>
</organism>
<dbReference type="EMBL" id="SMZO01000006">
    <property type="protein sequence ID" value="TDL90744.1"/>
    <property type="molecule type" value="Genomic_DNA"/>
</dbReference>
<protein>
    <recommendedName>
        <fullName evidence="4">VPLPA-CTERM sorting domain-containing protein</fullName>
    </recommendedName>
</protein>
<evidence type="ECO:0000256" key="1">
    <source>
        <dbReference type="SAM" id="SignalP"/>
    </source>
</evidence>
<feature type="signal peptide" evidence="1">
    <location>
        <begin position="1"/>
        <end position="19"/>
    </location>
</feature>
<feature type="chain" id="PRO_5020334010" description="VPLPA-CTERM sorting domain-containing protein" evidence="1">
    <location>
        <begin position="20"/>
        <end position="210"/>
    </location>
</feature>
<evidence type="ECO:0000313" key="2">
    <source>
        <dbReference type="EMBL" id="TDL90744.1"/>
    </source>
</evidence>